<name>A0A0L0V0K2_9BASI</name>
<gene>
    <name evidence="2" type="ORF">PSTG_13924</name>
</gene>
<organism evidence="2 3">
    <name type="scientific">Puccinia striiformis f. sp. tritici PST-78</name>
    <dbReference type="NCBI Taxonomy" id="1165861"/>
    <lineage>
        <taxon>Eukaryota</taxon>
        <taxon>Fungi</taxon>
        <taxon>Dikarya</taxon>
        <taxon>Basidiomycota</taxon>
        <taxon>Pucciniomycotina</taxon>
        <taxon>Pucciniomycetes</taxon>
        <taxon>Pucciniales</taxon>
        <taxon>Pucciniaceae</taxon>
        <taxon>Puccinia</taxon>
    </lineage>
</organism>
<keyword evidence="3" id="KW-1185">Reference proteome</keyword>
<dbReference type="Proteomes" id="UP000054564">
    <property type="component" value="Unassembled WGS sequence"/>
</dbReference>
<evidence type="ECO:0000313" key="3">
    <source>
        <dbReference type="Proteomes" id="UP000054564"/>
    </source>
</evidence>
<accession>A0A0L0V0K2</accession>
<reference evidence="3" key="1">
    <citation type="submission" date="2014-03" db="EMBL/GenBank/DDBJ databases">
        <title>The Genome Sequence of Puccinia striiformis f. sp. tritici PST-78.</title>
        <authorList>
            <consortium name="The Broad Institute Genome Sequencing Platform"/>
            <person name="Cuomo C."/>
            <person name="Hulbert S."/>
            <person name="Chen X."/>
            <person name="Walker B."/>
            <person name="Young S.K."/>
            <person name="Zeng Q."/>
            <person name="Gargeya S."/>
            <person name="Fitzgerald M."/>
            <person name="Haas B."/>
            <person name="Abouelleil A."/>
            <person name="Alvarado L."/>
            <person name="Arachchi H.M."/>
            <person name="Berlin A.M."/>
            <person name="Chapman S.B."/>
            <person name="Goldberg J."/>
            <person name="Griggs A."/>
            <person name="Gujja S."/>
            <person name="Hansen M."/>
            <person name="Howarth C."/>
            <person name="Imamovic A."/>
            <person name="Larimer J."/>
            <person name="McCowan C."/>
            <person name="Montmayeur A."/>
            <person name="Murphy C."/>
            <person name="Neiman D."/>
            <person name="Pearson M."/>
            <person name="Priest M."/>
            <person name="Roberts A."/>
            <person name="Saif S."/>
            <person name="Shea T."/>
            <person name="Sisk P."/>
            <person name="Sykes S."/>
            <person name="Wortman J."/>
            <person name="Nusbaum C."/>
            <person name="Birren B."/>
        </authorList>
    </citation>
    <scope>NUCLEOTIDE SEQUENCE [LARGE SCALE GENOMIC DNA]</scope>
    <source>
        <strain evidence="3">race PST-78</strain>
    </source>
</reference>
<protein>
    <submittedName>
        <fullName evidence="2">Uncharacterized protein</fullName>
    </submittedName>
</protein>
<evidence type="ECO:0000313" key="2">
    <source>
        <dbReference type="EMBL" id="KNE92716.1"/>
    </source>
</evidence>
<dbReference type="EMBL" id="AJIL01000156">
    <property type="protein sequence ID" value="KNE92716.1"/>
    <property type="molecule type" value="Genomic_DNA"/>
</dbReference>
<proteinExistence type="predicted"/>
<dbReference type="AlphaFoldDB" id="A0A0L0V0K2"/>
<dbReference type="OrthoDB" id="2290122at2759"/>
<feature type="region of interest" description="Disordered" evidence="1">
    <location>
        <begin position="35"/>
        <end position="55"/>
    </location>
</feature>
<comment type="caution">
    <text evidence="2">The sequence shown here is derived from an EMBL/GenBank/DDBJ whole genome shotgun (WGS) entry which is preliminary data.</text>
</comment>
<sequence length="55" mass="6391">MNQELIYDSNQATVTPNINRSADFSDFIRNVAPVDAQRGQLNQRRNRQQSKLKSR</sequence>
<evidence type="ECO:0000256" key="1">
    <source>
        <dbReference type="SAM" id="MobiDB-lite"/>
    </source>
</evidence>
<feature type="compositionally biased region" description="Basic residues" evidence="1">
    <location>
        <begin position="44"/>
        <end position="55"/>
    </location>
</feature>